<accession>I0HER6</accession>
<dbReference type="eggNOG" id="ENOG50327XX">
    <property type="taxonomic scope" value="Bacteria"/>
</dbReference>
<dbReference type="Proteomes" id="UP000007882">
    <property type="component" value="Chromosome"/>
</dbReference>
<protein>
    <submittedName>
        <fullName evidence="1">Uncharacterized protein</fullName>
    </submittedName>
</protein>
<reference evidence="1 2" key="1">
    <citation type="submission" date="2012-02" db="EMBL/GenBank/DDBJ databases">
        <title>Complete genome sequence of Actinoplanes missouriensis 431 (= NBRC 102363).</title>
        <authorList>
            <person name="Ohnishi Y."/>
            <person name="Ishikawa J."/>
            <person name="Sekine M."/>
            <person name="Hosoyama A."/>
            <person name="Harada T."/>
            <person name="Narita H."/>
            <person name="Hata T."/>
            <person name="Konno Y."/>
            <person name="Tutikane K."/>
            <person name="Fujita N."/>
            <person name="Horinouchi S."/>
            <person name="Hayakawa M."/>
        </authorList>
    </citation>
    <scope>NUCLEOTIDE SEQUENCE [LARGE SCALE GENOMIC DNA]</scope>
    <source>
        <strain evidence="2">ATCC 14538 / DSM 43046 / CBS 188.64 / JCM 3121 / NBRC 102363 / NCIMB 12654 / NRRL B-3342 / UNCC 431</strain>
    </source>
</reference>
<proteinExistence type="predicted"/>
<sequence length="179" mass="20043">MAGGAMYLIPPMDDEPPPEYVAFVTLRGAELRADAARLVGGDAAAAERIYLQALTETAGRWRRLRWWGRLTGTDATAGYVRKFLDKSTEQWREDQIYEVRVIPIHQQKLREQPATLALRKAAVLDSTARTSLDALADAEIAWVHAWRRSQWHHVARVVGGGVLLVGGMIQYFSHLSTGY</sequence>
<dbReference type="PATRIC" id="fig|512565.3.peg.6282"/>
<dbReference type="EMBL" id="AP012319">
    <property type="protein sequence ID" value="BAL91503.1"/>
    <property type="molecule type" value="Genomic_DNA"/>
</dbReference>
<dbReference type="AlphaFoldDB" id="I0HER6"/>
<organism evidence="1 2">
    <name type="scientific">Actinoplanes missouriensis (strain ATCC 14538 / DSM 43046 / CBS 188.64 / JCM 3121 / NBRC 102363 / NCIMB 12654 / NRRL B-3342 / UNCC 431)</name>
    <dbReference type="NCBI Taxonomy" id="512565"/>
    <lineage>
        <taxon>Bacteria</taxon>
        <taxon>Bacillati</taxon>
        <taxon>Actinomycetota</taxon>
        <taxon>Actinomycetes</taxon>
        <taxon>Micromonosporales</taxon>
        <taxon>Micromonosporaceae</taxon>
        <taxon>Actinoplanes</taxon>
    </lineage>
</organism>
<evidence type="ECO:0000313" key="2">
    <source>
        <dbReference type="Proteomes" id="UP000007882"/>
    </source>
</evidence>
<dbReference type="STRING" id="512565.AMIS_62830"/>
<gene>
    <name evidence="1" type="ordered locus">AMIS_62830</name>
</gene>
<dbReference type="KEGG" id="ams:AMIS_62830"/>
<name>I0HER6_ACTM4</name>
<keyword evidence="2" id="KW-1185">Reference proteome</keyword>
<dbReference type="HOGENOM" id="CLU_1500449_0_0_11"/>
<evidence type="ECO:0000313" key="1">
    <source>
        <dbReference type="EMBL" id="BAL91503.1"/>
    </source>
</evidence>